<protein>
    <submittedName>
        <fullName evidence="1">Uncharacterized protein</fullName>
    </submittedName>
</protein>
<name>A0A162VBV4_9GAMM</name>
<accession>A0A162VBV4</accession>
<dbReference type="Proteomes" id="UP000680020">
    <property type="component" value="Unassembled WGS sequence"/>
</dbReference>
<proteinExistence type="predicted"/>
<sequence>MNEHKKDIHELKSWAKAHESTSLEIAEAIFELAKGDDALAEKIWSEAQDEVLPLAFSKTDADHLFWGLQRIDRKDV</sequence>
<dbReference type="Pfam" id="PF13993">
    <property type="entry name" value="YccJ"/>
    <property type="match status" value="1"/>
</dbReference>
<reference evidence="1" key="1">
    <citation type="submission" date="2021-03" db="EMBL/GenBank/DDBJ databases">
        <title>Identification and antibiotic profiling of Wohlfahrtiimonas chitiniclastica, an underestimated human pathogen.</title>
        <authorList>
            <person name="Kopf A."/>
            <person name="Bunk B."/>
            <person name="Coldewey S."/>
            <person name="Gunzer F."/>
            <person name="Riedel T."/>
            <person name="Schroettner P."/>
        </authorList>
    </citation>
    <scope>NUCLEOTIDE SEQUENCE</scope>
    <source>
        <strain evidence="1">DSM 100917</strain>
    </source>
</reference>
<comment type="caution">
    <text evidence="1">The sequence shown here is derived from an EMBL/GenBank/DDBJ whole genome shotgun (WGS) entry which is preliminary data.</text>
</comment>
<dbReference type="AlphaFoldDB" id="A0A162VBV4"/>
<dbReference type="RefSeq" id="WP_008316180.1">
    <property type="nucleotide sequence ID" value="NZ_CP115969.1"/>
</dbReference>
<evidence type="ECO:0000313" key="1">
    <source>
        <dbReference type="EMBL" id="MBS7824804.1"/>
    </source>
</evidence>
<gene>
    <name evidence="1" type="ORF">J7561_06245</name>
</gene>
<evidence type="ECO:0000313" key="2">
    <source>
        <dbReference type="Proteomes" id="UP000680020"/>
    </source>
</evidence>
<dbReference type="GeneID" id="58263764"/>
<dbReference type="InterPro" id="IPR025600">
    <property type="entry name" value="YccJ"/>
</dbReference>
<organism evidence="1 2">
    <name type="scientific">Wohlfahrtiimonas chitiniclastica</name>
    <dbReference type="NCBI Taxonomy" id="400946"/>
    <lineage>
        <taxon>Bacteria</taxon>
        <taxon>Pseudomonadati</taxon>
        <taxon>Pseudomonadota</taxon>
        <taxon>Gammaproteobacteria</taxon>
        <taxon>Cardiobacteriales</taxon>
        <taxon>Ignatzschineriaceae</taxon>
        <taxon>Wohlfahrtiimonas</taxon>
    </lineage>
</organism>
<dbReference type="EMBL" id="JAGIBU010000004">
    <property type="protein sequence ID" value="MBS7824804.1"/>
    <property type="molecule type" value="Genomic_DNA"/>
</dbReference>